<evidence type="ECO:0000313" key="3">
    <source>
        <dbReference type="Proteomes" id="UP001159100"/>
    </source>
</evidence>
<accession>A0ABT6QWD0</accession>
<dbReference type="Pfam" id="PF21722">
    <property type="entry name" value="Gly_rich_2"/>
    <property type="match status" value="1"/>
</dbReference>
<dbReference type="RefSeq" id="WP_282317145.1">
    <property type="nucleotide sequence ID" value="NZ_JARBWL010000002.1"/>
</dbReference>
<evidence type="ECO:0000259" key="1">
    <source>
        <dbReference type="Pfam" id="PF21722"/>
    </source>
</evidence>
<keyword evidence="3" id="KW-1185">Reference proteome</keyword>
<gene>
    <name evidence="2" type="ORF">POF45_26960</name>
</gene>
<proteinExistence type="predicted"/>
<dbReference type="InterPro" id="IPR049304">
    <property type="entry name" value="Gly_rich_dom"/>
</dbReference>
<dbReference type="EMBL" id="JARBWL010000002">
    <property type="protein sequence ID" value="MDI2595035.1"/>
    <property type="molecule type" value="Genomic_DNA"/>
</dbReference>
<sequence length="529" mass="51441">MPFGNAVGANVMAQADYLALAARSAGFSSGTANSAQLNKAWRQSSIMAAMLAQFIVDQSGQNAVDDGTTATLEANFLSAIRAVSKQSVILSDTGTAVNNYAATNVVPYTSGTLLHGTRQTVQFARANTGSSIYSPDGLGPYPIYGLNLLPLQGGEISLRGVGNMIFIVDAAVNSGNGAFILLECTGGALQIAPSTKPLQALQRGQAYSAVGAAVLADTGSAANIYSAVNAVPYTSGTIAHGIRQCVQFAHANTGASSYGPDGIGPFPIYNLNLLPLQGGEISLRGVGNMVFIVDSAVNGGNGAFILLNCTGSAPTGRLINVQTFTSSGTYTPTPGMVSCVIEVQGGGAGGAGATVPSAGNVSLGAPGLSGAYGRGRFSAASVGSSQTVTVGAGGAGGVGAAGTVGGSSSVGGLISAPGGIAGGVLNNQVPPQYNGNGTTTAQPTGANISGNSGTGSGLSYAQSSSFGYGGYGGASNYGGGLSVTAINSGSGSAANNYGAGGGGVCAGSGSAILTGGGGKSGIVTIWEYA</sequence>
<name>A0ABT6QWD0_9PSED</name>
<protein>
    <recommendedName>
        <fullName evidence="1">Glycine-rich domain-containing protein</fullName>
    </recommendedName>
</protein>
<organism evidence="2 3">
    <name type="scientific">Pseudomonas fungipugnans</name>
    <dbReference type="NCBI Taxonomy" id="3024217"/>
    <lineage>
        <taxon>Bacteria</taxon>
        <taxon>Pseudomonadati</taxon>
        <taxon>Pseudomonadota</taxon>
        <taxon>Gammaproteobacteria</taxon>
        <taxon>Pseudomonadales</taxon>
        <taxon>Pseudomonadaceae</taxon>
        <taxon>Pseudomonas</taxon>
    </lineage>
</organism>
<evidence type="ECO:0000313" key="2">
    <source>
        <dbReference type="EMBL" id="MDI2595035.1"/>
    </source>
</evidence>
<reference evidence="2 3" key="1">
    <citation type="submission" date="2023-02" db="EMBL/GenBank/DDBJ databases">
        <title>Pseudomonas chrutzelriedensis sp. nov., a potently antifungal strain isolated from moss.</title>
        <authorList>
            <person name="Schnyder A."/>
            <person name="Kalawong R."/>
            <person name="Eberl L."/>
            <person name="Agnoli K."/>
        </authorList>
    </citation>
    <scope>NUCLEOTIDE SEQUENCE [LARGE SCALE GENOMIC DNA]</scope>
    <source>
        <strain evidence="2 3">681</strain>
    </source>
</reference>
<feature type="domain" description="Glycine-rich" evidence="1">
    <location>
        <begin position="326"/>
        <end position="525"/>
    </location>
</feature>
<dbReference type="Proteomes" id="UP001159100">
    <property type="component" value="Unassembled WGS sequence"/>
</dbReference>
<comment type="caution">
    <text evidence="2">The sequence shown here is derived from an EMBL/GenBank/DDBJ whole genome shotgun (WGS) entry which is preliminary data.</text>
</comment>